<evidence type="ECO:0000256" key="4">
    <source>
        <dbReference type="ARBA" id="ARBA00022884"/>
    </source>
</evidence>
<dbReference type="Proteomes" id="UP000317496">
    <property type="component" value="Chromosome"/>
</dbReference>
<dbReference type="InterPro" id="IPR049560">
    <property type="entry name" value="MeTrfase_RsmB-F_NOP2_cat"/>
</dbReference>
<feature type="binding site" evidence="5">
    <location>
        <position position="281"/>
    </location>
    <ligand>
        <name>S-adenosyl-L-methionine</name>
        <dbReference type="ChEBI" id="CHEBI:59789"/>
    </ligand>
</feature>
<dbReference type="InterPro" id="IPR023267">
    <property type="entry name" value="RCMT"/>
</dbReference>
<dbReference type="AlphaFoldDB" id="A0A516H6M5"/>
<reference evidence="7 8" key="1">
    <citation type="submission" date="2019-07" db="EMBL/GenBank/DDBJ databases">
        <title>Genome sequencing for Ferrovibrio sp. K5.</title>
        <authorList>
            <person name="Park S.-J."/>
        </authorList>
    </citation>
    <scope>NUCLEOTIDE SEQUENCE [LARGE SCALE GENOMIC DNA]</scope>
    <source>
        <strain evidence="7 8">K5</strain>
    </source>
</reference>
<evidence type="ECO:0000256" key="2">
    <source>
        <dbReference type="ARBA" id="ARBA00022679"/>
    </source>
</evidence>
<keyword evidence="8" id="KW-1185">Reference proteome</keyword>
<dbReference type="Gene3D" id="3.40.50.150">
    <property type="entry name" value="Vaccinia Virus protein VP39"/>
    <property type="match status" value="1"/>
</dbReference>
<feature type="domain" description="SAM-dependent MTase RsmB/NOP-type" evidence="6">
    <location>
        <begin position="167"/>
        <end position="445"/>
    </location>
</feature>
<dbReference type="GO" id="GO:0008173">
    <property type="term" value="F:RNA methyltransferase activity"/>
    <property type="evidence" value="ECO:0007669"/>
    <property type="project" value="InterPro"/>
</dbReference>
<keyword evidence="2 5" id="KW-0808">Transferase</keyword>
<dbReference type="GO" id="GO:0003723">
    <property type="term" value="F:RNA binding"/>
    <property type="evidence" value="ECO:0007669"/>
    <property type="project" value="UniProtKB-UniRule"/>
</dbReference>
<evidence type="ECO:0000256" key="1">
    <source>
        <dbReference type="ARBA" id="ARBA00022603"/>
    </source>
</evidence>
<dbReference type="InterPro" id="IPR001678">
    <property type="entry name" value="MeTrfase_RsmB-F_NOP2_dom"/>
</dbReference>
<dbReference type="EMBL" id="CP041636">
    <property type="protein sequence ID" value="QDO99371.1"/>
    <property type="molecule type" value="Genomic_DNA"/>
</dbReference>
<evidence type="ECO:0000313" key="7">
    <source>
        <dbReference type="EMBL" id="QDO99371.1"/>
    </source>
</evidence>
<dbReference type="PRINTS" id="PR02008">
    <property type="entry name" value="RCMTFAMILY"/>
</dbReference>
<dbReference type="PROSITE" id="PS51686">
    <property type="entry name" value="SAM_MT_RSMB_NOP"/>
    <property type="match status" value="1"/>
</dbReference>
<evidence type="ECO:0000256" key="3">
    <source>
        <dbReference type="ARBA" id="ARBA00022691"/>
    </source>
</evidence>
<dbReference type="Pfam" id="PF22458">
    <property type="entry name" value="RsmF-B_ferredox"/>
    <property type="match status" value="1"/>
</dbReference>
<dbReference type="GO" id="GO:0001510">
    <property type="term" value="P:RNA methylation"/>
    <property type="evidence" value="ECO:0007669"/>
    <property type="project" value="InterPro"/>
</dbReference>
<dbReference type="SUPFAM" id="SSF53335">
    <property type="entry name" value="S-adenosyl-L-methionine-dependent methyltransferases"/>
    <property type="match status" value="1"/>
</dbReference>
<keyword evidence="1 5" id="KW-0489">Methyltransferase</keyword>
<comment type="similarity">
    <text evidence="5">Belongs to the class I-like SAM-binding methyltransferase superfamily. RsmB/NOP family.</text>
</comment>
<proteinExistence type="inferred from homology"/>
<feature type="active site" description="Nucleophile" evidence="5">
    <location>
        <position position="380"/>
    </location>
</feature>
<dbReference type="PANTHER" id="PTHR22807">
    <property type="entry name" value="NOP2 YEAST -RELATED NOL1/NOP2/FMU SUN DOMAIN-CONTAINING"/>
    <property type="match status" value="1"/>
</dbReference>
<dbReference type="KEGG" id="fer:FNB15_19735"/>
<evidence type="ECO:0000259" key="6">
    <source>
        <dbReference type="PROSITE" id="PS51686"/>
    </source>
</evidence>
<accession>A0A516H6M5</accession>
<comment type="caution">
    <text evidence="5">Lacks conserved residue(s) required for the propagation of feature annotation.</text>
</comment>
<dbReference type="InterPro" id="IPR054728">
    <property type="entry name" value="RsmB-like_ferredoxin"/>
</dbReference>
<gene>
    <name evidence="7" type="ORF">FNB15_19735</name>
</gene>
<dbReference type="OrthoDB" id="9810297at2"/>
<evidence type="ECO:0000256" key="5">
    <source>
        <dbReference type="PROSITE-ProRule" id="PRU01023"/>
    </source>
</evidence>
<feature type="binding site" evidence="5">
    <location>
        <position position="308"/>
    </location>
    <ligand>
        <name>S-adenosyl-L-methionine</name>
        <dbReference type="ChEBI" id="CHEBI:59789"/>
    </ligand>
</feature>
<keyword evidence="4 5" id="KW-0694">RNA-binding</keyword>
<keyword evidence="3 5" id="KW-0949">S-adenosyl-L-methionine</keyword>
<sequence>MCMTWRSPAKRRTIGRRAEAPMTPAARLAASIEIIAEILQRAAAADRVVTEWQRRSRFAGAKDRRAVAEMVYAVLREQGMRRWRVAATGAELTPRLLVLADAATPLHVWRDLCGNGTYAPPALDETEIAALSKLPSDEDAPLWARANLPPEVAEMVQATFGADTEMELAALNGRAPLDLRVNTLQGNREMVLEQLRADGIAAAFTPMSPLGIRLPERVRLDMNSLYRDGLIEPQDEAAQLAGLLVDAKPDETVVDLCAGAGGKTLLLAAAMRNQGVLHACDNDPRRLARLSPRLERAHARNIVIRDADAMPDLLRELEGNADRVLLDVPCSGSGTWRRNPEARWRYDPASLDEVLRRQRGLLSDGAKLVRPGGRLVYATCSILPAENGEQADWFLAHHAEFTALPLAEAWPAGVTDQRIRSGNRLVLTPYRHGTDGFFAAAFQRGQA</sequence>
<evidence type="ECO:0000313" key="8">
    <source>
        <dbReference type="Proteomes" id="UP000317496"/>
    </source>
</evidence>
<dbReference type="Pfam" id="PF01189">
    <property type="entry name" value="Methyltr_RsmB-F"/>
    <property type="match status" value="1"/>
</dbReference>
<organism evidence="7 8">
    <name type="scientific">Ferrovibrio terrae</name>
    <dbReference type="NCBI Taxonomy" id="2594003"/>
    <lineage>
        <taxon>Bacteria</taxon>
        <taxon>Pseudomonadati</taxon>
        <taxon>Pseudomonadota</taxon>
        <taxon>Alphaproteobacteria</taxon>
        <taxon>Rhodospirillales</taxon>
        <taxon>Rhodospirillaceae</taxon>
        <taxon>Ferrovibrio</taxon>
    </lineage>
</organism>
<feature type="binding site" evidence="5">
    <location>
        <position position="327"/>
    </location>
    <ligand>
        <name>S-adenosyl-L-methionine</name>
        <dbReference type="ChEBI" id="CHEBI:59789"/>
    </ligand>
</feature>
<dbReference type="CDD" id="cd02440">
    <property type="entry name" value="AdoMet_MTases"/>
    <property type="match status" value="1"/>
</dbReference>
<name>A0A516H6M5_9PROT</name>
<dbReference type="InterPro" id="IPR029063">
    <property type="entry name" value="SAM-dependent_MTases_sf"/>
</dbReference>
<dbReference type="PANTHER" id="PTHR22807:SF53">
    <property type="entry name" value="RIBOSOMAL RNA SMALL SUBUNIT METHYLTRANSFERASE B-RELATED"/>
    <property type="match status" value="1"/>
</dbReference>
<protein>
    <submittedName>
        <fullName evidence="7">RsmB/NOP family class I SAM-dependent RNA methyltransferase</fullName>
    </submittedName>
</protein>